<gene>
    <name evidence="1" type="ORF">AS572_09775</name>
</gene>
<comment type="caution">
    <text evidence="1">The sequence shown here is derived from an EMBL/GenBank/DDBJ whole genome shotgun (WGS) entry which is preliminary data.</text>
</comment>
<proteinExistence type="predicted"/>
<evidence type="ECO:0000313" key="2">
    <source>
        <dbReference type="Proteomes" id="UP000197894"/>
    </source>
</evidence>
<dbReference type="AlphaFoldDB" id="A0AAP7YT55"/>
<dbReference type="EMBL" id="LNJK01000006">
    <property type="protein sequence ID" value="OWT15188.1"/>
    <property type="molecule type" value="Genomic_DNA"/>
</dbReference>
<reference evidence="1 2" key="1">
    <citation type="journal article" date="2017" name="BMC Genomics">
        <title>Prophages and adaptation of Staphylococcus aureus ST398 to the human clinic.</title>
        <authorList>
            <consortium name="Regional Infection Control Group of the Centre Region"/>
            <person name="Diene S.M."/>
            <person name="Corvaglia A.R."/>
            <person name="Francois P."/>
            <person name="van der Mee-Marquet N."/>
        </authorList>
    </citation>
    <scope>NUCLEOTIDE SEQUENCE [LARGE SCALE GENOMIC DNA]</scope>
    <source>
        <strain evidence="1 2">SA13-246</strain>
    </source>
</reference>
<sequence length="27" mass="3246">MLFETSLDNNSDIAHFKLMMEKYLIIK</sequence>
<organism evidence="1 2">
    <name type="scientific">Staphylococcus aureus</name>
    <dbReference type="NCBI Taxonomy" id="1280"/>
    <lineage>
        <taxon>Bacteria</taxon>
        <taxon>Bacillati</taxon>
        <taxon>Bacillota</taxon>
        <taxon>Bacilli</taxon>
        <taxon>Bacillales</taxon>
        <taxon>Staphylococcaceae</taxon>
        <taxon>Staphylococcus</taxon>
    </lineage>
</organism>
<dbReference type="Proteomes" id="UP000197894">
    <property type="component" value="Unassembled WGS sequence"/>
</dbReference>
<name>A0AAP7YT55_STAAU</name>
<protein>
    <submittedName>
        <fullName evidence="1">Uncharacterized protein</fullName>
    </submittedName>
</protein>
<accession>A0AAP7YT55</accession>
<evidence type="ECO:0000313" key="1">
    <source>
        <dbReference type="EMBL" id="OWT15188.1"/>
    </source>
</evidence>
<dbReference type="RefSeq" id="WP_016186897.1">
    <property type="nucleotide sequence ID" value="NZ_AP017922.1"/>
</dbReference>